<proteinExistence type="predicted"/>
<keyword evidence="2" id="KW-1185">Reference proteome</keyword>
<name>A0ACC0V0Y1_9HYPO</name>
<organism evidence="1 2">
    <name type="scientific">Trichothecium roseum</name>
    <dbReference type="NCBI Taxonomy" id="47278"/>
    <lineage>
        <taxon>Eukaryota</taxon>
        <taxon>Fungi</taxon>
        <taxon>Dikarya</taxon>
        <taxon>Ascomycota</taxon>
        <taxon>Pezizomycotina</taxon>
        <taxon>Sordariomycetes</taxon>
        <taxon>Hypocreomycetidae</taxon>
        <taxon>Hypocreales</taxon>
        <taxon>Hypocreales incertae sedis</taxon>
        <taxon>Trichothecium</taxon>
    </lineage>
</organism>
<protein>
    <submittedName>
        <fullName evidence="1">Uncharacterized protein</fullName>
    </submittedName>
</protein>
<dbReference type="Proteomes" id="UP001163324">
    <property type="component" value="Chromosome 4"/>
</dbReference>
<reference evidence="1" key="1">
    <citation type="submission" date="2022-10" db="EMBL/GenBank/DDBJ databases">
        <title>Complete Genome of Trichothecium roseum strain YXFP-22015, a Plant Pathogen Isolated from Citrus.</title>
        <authorList>
            <person name="Wang Y."/>
            <person name="Zhu L."/>
        </authorList>
    </citation>
    <scope>NUCLEOTIDE SEQUENCE</scope>
    <source>
        <strain evidence="1">YXFP-22015</strain>
    </source>
</reference>
<comment type="caution">
    <text evidence="1">The sequence shown here is derived from an EMBL/GenBank/DDBJ whole genome shotgun (WGS) entry which is preliminary data.</text>
</comment>
<dbReference type="EMBL" id="CM047943">
    <property type="protein sequence ID" value="KAI9900060.1"/>
    <property type="molecule type" value="Genomic_DNA"/>
</dbReference>
<evidence type="ECO:0000313" key="2">
    <source>
        <dbReference type="Proteomes" id="UP001163324"/>
    </source>
</evidence>
<accession>A0ACC0V0Y1</accession>
<evidence type="ECO:0000313" key="1">
    <source>
        <dbReference type="EMBL" id="KAI9900060.1"/>
    </source>
</evidence>
<gene>
    <name evidence="1" type="ORF">N3K66_004322</name>
</gene>
<sequence>MPVSLARATTTAQLQLRCSSQAALVKPWSLCRWASKSSWTSRQSRDPYAKAAKVRGLKSRAAFKLVEINNKHKIFAPNQTVVDLGYAPGSWSQIALEHTRPHGLVFGVDLCPANPPAGMSAMQGDFLSPQIQSFMKMFIKSWEKKRPVAAPTAPQPEEEDAETEADAKTGERSKVDGVARQSYIDMERQASADQDPKQGEHDRFVHVVLSDMSDPWPQASGHKVNTLSNPYHRLANTSGIPLHDHEQSMVLCRAALQFASETLIPGGHFICKFYAGAQDRNLQKEIEKLFAKVHRQKPESSRSESKEEYFIGLRRKKYVTLVEEEADVNVQQSPSLSSVDPPEDKVLESGASTTPGATTEASTDTTVKRHT</sequence>